<dbReference type="SMART" id="SM00456">
    <property type="entry name" value="WW"/>
    <property type="match status" value="1"/>
</dbReference>
<feature type="domain" description="WW" evidence="2">
    <location>
        <begin position="493"/>
        <end position="527"/>
    </location>
</feature>
<dbReference type="Pfam" id="PF00397">
    <property type="entry name" value="WW"/>
    <property type="match status" value="1"/>
</dbReference>
<name>A0AAN8W6I9_9MAGN</name>
<feature type="region of interest" description="Disordered" evidence="1">
    <location>
        <begin position="56"/>
        <end position="81"/>
    </location>
</feature>
<feature type="region of interest" description="Disordered" evidence="1">
    <location>
        <begin position="144"/>
        <end position="229"/>
    </location>
</feature>
<feature type="region of interest" description="Disordered" evidence="1">
    <location>
        <begin position="95"/>
        <end position="132"/>
    </location>
</feature>
<dbReference type="PROSITE" id="PS01159">
    <property type="entry name" value="WW_DOMAIN_1"/>
    <property type="match status" value="1"/>
</dbReference>
<evidence type="ECO:0000259" key="2">
    <source>
        <dbReference type="PROSITE" id="PS50020"/>
    </source>
</evidence>
<dbReference type="PANTHER" id="PTHR47852">
    <property type="entry name" value="OS06G0298400 PROTEIN"/>
    <property type="match status" value="1"/>
</dbReference>
<feature type="compositionally biased region" description="Basic and acidic residues" evidence="1">
    <location>
        <begin position="201"/>
        <end position="224"/>
    </location>
</feature>
<dbReference type="Gene3D" id="2.20.70.10">
    <property type="match status" value="1"/>
</dbReference>
<evidence type="ECO:0000313" key="3">
    <source>
        <dbReference type="EMBL" id="KAK6947123.1"/>
    </source>
</evidence>
<gene>
    <name evidence="3" type="ORF">RJ641_000596</name>
</gene>
<dbReference type="InterPro" id="IPR001202">
    <property type="entry name" value="WW_dom"/>
</dbReference>
<keyword evidence="4" id="KW-1185">Reference proteome</keyword>
<feature type="compositionally biased region" description="Low complexity" evidence="1">
    <location>
        <begin position="62"/>
        <end position="76"/>
    </location>
</feature>
<reference evidence="3 4" key="1">
    <citation type="submission" date="2023-12" db="EMBL/GenBank/DDBJ databases">
        <title>A high-quality genome assembly for Dillenia turbinata (Dilleniales).</title>
        <authorList>
            <person name="Chanderbali A."/>
        </authorList>
    </citation>
    <scope>NUCLEOTIDE SEQUENCE [LARGE SCALE GENOMIC DNA]</scope>
    <source>
        <strain evidence="3">LSX21</strain>
        <tissue evidence="3">Leaf</tissue>
    </source>
</reference>
<dbReference type="CDD" id="cd00201">
    <property type="entry name" value="WW"/>
    <property type="match status" value="1"/>
</dbReference>
<evidence type="ECO:0000256" key="1">
    <source>
        <dbReference type="SAM" id="MobiDB-lite"/>
    </source>
</evidence>
<evidence type="ECO:0000313" key="4">
    <source>
        <dbReference type="Proteomes" id="UP001370490"/>
    </source>
</evidence>
<dbReference type="AlphaFoldDB" id="A0AAN8W6I9"/>
<dbReference type="PROSITE" id="PS50020">
    <property type="entry name" value="WW_DOMAIN_2"/>
    <property type="match status" value="1"/>
</dbReference>
<dbReference type="EMBL" id="JBAMMX010000001">
    <property type="protein sequence ID" value="KAK6947123.1"/>
    <property type="molecule type" value="Genomic_DNA"/>
</dbReference>
<protein>
    <submittedName>
        <fullName evidence="3">WW domain</fullName>
    </submittedName>
</protein>
<accession>A0AAN8W6I9</accession>
<sequence length="527" mass="57212">MQLKKLECAINDESIRLSQSERDNEVKAAEIPSIVVNNNAQESMMPNSEGDMGVIQAKHSTSESSHSSSYTETSTSIEKDSDVEAPIIGVMHISSHGNPSSFLPEVNRDNDDCDQVTDERTPLHAPDSPEDVDMDVDMEVEVTTPARSTATGEHAKYSYTHPTADNPPLAMEEGLIIPPPPDDEWIPPPPPDNELVPPPPSDHELVPPPPPDHELVPPPPHDDPPESSYLLQSSYTETMQPLGYTKQYNLSYPQYYGPTISEVPNSHFYGQAEGCQVAVPQSYYAVPNAYSSTSTILVNPVEPVVYYNYQDGAAPAIAVVCSTESSMFDATSFQVAAVDAVAAAVAVADSSSSINLKTEAPAFCDEIARASFSNTSATVQAPATTSVIESVPVLSTSTATVPAVVSSASTSSTAAKSQPKALRNKKRTAVAPTLRSNKKVSSLVDKWKAAKEELHEDEEEEPENAYEILERKRQREIEPADGNEQPDLVELSKDLPSGWQAYWDESSKQIYYGNAITSETTWTKPTQ</sequence>
<dbReference type="PANTHER" id="PTHR47852:SF2">
    <property type="entry name" value="WW DOMAIN-CONTAINING PROTEIN"/>
    <property type="match status" value="1"/>
</dbReference>
<feature type="compositionally biased region" description="Pro residues" evidence="1">
    <location>
        <begin position="186"/>
        <end position="200"/>
    </location>
</feature>
<dbReference type="Proteomes" id="UP001370490">
    <property type="component" value="Unassembled WGS sequence"/>
</dbReference>
<comment type="caution">
    <text evidence="3">The sequence shown here is derived from an EMBL/GenBank/DDBJ whole genome shotgun (WGS) entry which is preliminary data.</text>
</comment>
<proteinExistence type="predicted"/>
<organism evidence="3 4">
    <name type="scientific">Dillenia turbinata</name>
    <dbReference type="NCBI Taxonomy" id="194707"/>
    <lineage>
        <taxon>Eukaryota</taxon>
        <taxon>Viridiplantae</taxon>
        <taxon>Streptophyta</taxon>
        <taxon>Embryophyta</taxon>
        <taxon>Tracheophyta</taxon>
        <taxon>Spermatophyta</taxon>
        <taxon>Magnoliopsida</taxon>
        <taxon>eudicotyledons</taxon>
        <taxon>Gunneridae</taxon>
        <taxon>Pentapetalae</taxon>
        <taxon>Dilleniales</taxon>
        <taxon>Dilleniaceae</taxon>
        <taxon>Dillenia</taxon>
    </lineage>
</organism>
<dbReference type="SUPFAM" id="SSF51045">
    <property type="entry name" value="WW domain"/>
    <property type="match status" value="1"/>
</dbReference>
<feature type="region of interest" description="Disordered" evidence="1">
    <location>
        <begin position="409"/>
        <end position="431"/>
    </location>
</feature>
<dbReference type="InterPro" id="IPR036020">
    <property type="entry name" value="WW_dom_sf"/>
</dbReference>